<dbReference type="PANTHER" id="PTHR39569">
    <property type="entry name" value="INORGANIC TRIPHOSPHATASE"/>
    <property type="match status" value="1"/>
</dbReference>
<dbReference type="GO" id="GO:0046872">
    <property type="term" value="F:metal ion binding"/>
    <property type="evidence" value="ECO:0007669"/>
    <property type="project" value="TreeGrafter"/>
</dbReference>
<dbReference type="InterPro" id="IPR033469">
    <property type="entry name" value="CYTH-like_dom_sf"/>
</dbReference>
<protein>
    <submittedName>
        <fullName evidence="2">CYTH domain-containing protein</fullName>
    </submittedName>
</protein>
<dbReference type="OrthoDB" id="3034217at2"/>
<dbReference type="GO" id="GO:0050355">
    <property type="term" value="F:inorganic triphosphate phosphatase activity"/>
    <property type="evidence" value="ECO:0007669"/>
    <property type="project" value="InterPro"/>
</dbReference>
<proteinExistence type="predicted"/>
<dbReference type="Proteomes" id="UP000305675">
    <property type="component" value="Unassembled WGS sequence"/>
</dbReference>
<dbReference type="AlphaFoldDB" id="A0A4U1BQ68"/>
<dbReference type="EMBL" id="SWCJ01000003">
    <property type="protein sequence ID" value="TKB56759.1"/>
    <property type="molecule type" value="Genomic_DNA"/>
</dbReference>
<dbReference type="RefSeq" id="WP_136862563.1">
    <property type="nucleotide sequence ID" value="NZ_SWCJ01000003.1"/>
</dbReference>
<dbReference type="InterPro" id="IPR039013">
    <property type="entry name" value="YgiF"/>
</dbReference>
<evidence type="ECO:0000313" key="3">
    <source>
        <dbReference type="Proteomes" id="UP000305675"/>
    </source>
</evidence>
<organism evidence="2 3">
    <name type="scientific">Ferrimonas aestuarii</name>
    <dbReference type="NCBI Taxonomy" id="2569539"/>
    <lineage>
        <taxon>Bacteria</taxon>
        <taxon>Pseudomonadati</taxon>
        <taxon>Pseudomonadota</taxon>
        <taxon>Gammaproteobacteria</taxon>
        <taxon>Alteromonadales</taxon>
        <taxon>Ferrimonadaceae</taxon>
        <taxon>Ferrimonas</taxon>
    </lineage>
</organism>
<dbReference type="InterPro" id="IPR023577">
    <property type="entry name" value="CYTH_domain"/>
</dbReference>
<dbReference type="PANTHER" id="PTHR39569:SF1">
    <property type="entry name" value="INORGANIC TRIPHOSPHATASE"/>
    <property type="match status" value="1"/>
</dbReference>
<keyword evidence="3" id="KW-1185">Reference proteome</keyword>
<feature type="domain" description="CYTH" evidence="1">
    <location>
        <begin position="1"/>
        <end position="200"/>
    </location>
</feature>
<dbReference type="CDD" id="cd07756">
    <property type="entry name" value="CYTH-like_Pase_CHAD"/>
    <property type="match status" value="1"/>
</dbReference>
<comment type="caution">
    <text evidence="2">The sequence shown here is derived from an EMBL/GenBank/DDBJ whole genome shotgun (WGS) entry which is preliminary data.</text>
</comment>
<dbReference type="PROSITE" id="PS51707">
    <property type="entry name" value="CYTH"/>
    <property type="match status" value="1"/>
</dbReference>
<evidence type="ECO:0000313" key="2">
    <source>
        <dbReference type="EMBL" id="TKB56759.1"/>
    </source>
</evidence>
<name>A0A4U1BQ68_9GAMM</name>
<evidence type="ECO:0000259" key="1">
    <source>
        <dbReference type="PROSITE" id="PS51707"/>
    </source>
</evidence>
<gene>
    <name evidence="2" type="ORF">FCL42_06405</name>
</gene>
<dbReference type="SMART" id="SM01118">
    <property type="entry name" value="CYTH"/>
    <property type="match status" value="1"/>
</dbReference>
<dbReference type="Pfam" id="PF01928">
    <property type="entry name" value="CYTH"/>
    <property type="match status" value="1"/>
</dbReference>
<sequence length="308" mass="33867">MEIELKLLLTDVDHKALADDLKSLAKVRAEHTQFLTNQYFDTPHLALRAKQMGLRIRQKGEFREQTLKTAGQSQLGLHSRPEYNREVHGPLPDLSAFPSALFGDELDGLQRQLAEQFATDFERHAIELVLGDGTELEVALDSGLIKAKGRTVAIDELELELIRGDIVQALKLAQSLGQRHCLRLGQASKAARGYRLAGLQPEPQLVTLPPEALEQGLVAWQTNEGVLLSAAEEFEIQARDALVTQFSGLSQLLMSSHPTEAIRLASMGQALMDAKSPQNRLSQLLAKPSYGQIQLTLLALVMNAQTGV</sequence>
<dbReference type="SUPFAM" id="SSF55154">
    <property type="entry name" value="CYTH-like phosphatases"/>
    <property type="match status" value="1"/>
</dbReference>
<accession>A0A4U1BQ68</accession>
<dbReference type="Gene3D" id="2.40.320.10">
    <property type="entry name" value="Hypothetical Protein Pfu-838710-001"/>
    <property type="match status" value="1"/>
</dbReference>
<reference evidence="2 3" key="1">
    <citation type="submission" date="2019-04" db="EMBL/GenBank/DDBJ databases">
        <authorList>
            <person name="Hwang J.C."/>
        </authorList>
    </citation>
    <scope>NUCLEOTIDE SEQUENCE [LARGE SCALE GENOMIC DNA]</scope>
    <source>
        <strain evidence="2 3">IMCC35002</strain>
    </source>
</reference>